<dbReference type="RefSeq" id="WP_149728328.1">
    <property type="nucleotide sequence ID" value="NZ_VUJV01000003.1"/>
</dbReference>
<dbReference type="Proteomes" id="UP000325003">
    <property type="component" value="Unassembled WGS sequence"/>
</dbReference>
<dbReference type="EMBL" id="VUJV01000003">
    <property type="protein sequence ID" value="KAA1418988.1"/>
    <property type="molecule type" value="Genomic_DNA"/>
</dbReference>
<dbReference type="AlphaFoldDB" id="A0A5B1LFN3"/>
<comment type="caution">
    <text evidence="1">The sequence shown here is derived from an EMBL/GenBank/DDBJ whole genome shotgun (WGS) entry which is preliminary data.</text>
</comment>
<evidence type="ECO:0000313" key="1">
    <source>
        <dbReference type="EMBL" id="KAA1418988.1"/>
    </source>
</evidence>
<accession>A0A5B1LFN3</accession>
<dbReference type="Gene3D" id="3.90.1140.10">
    <property type="entry name" value="Cyclic phosphodiesterase"/>
    <property type="match status" value="1"/>
</dbReference>
<evidence type="ECO:0008006" key="3">
    <source>
        <dbReference type="Google" id="ProtNLM"/>
    </source>
</evidence>
<dbReference type="InterPro" id="IPR009097">
    <property type="entry name" value="Cyclic_Pdiesterase"/>
</dbReference>
<reference evidence="1 2" key="1">
    <citation type="submission" date="2019-09" db="EMBL/GenBank/DDBJ databases">
        <title>Nocardioides panacisoli sp. nov., isolated from the soil of a ginseng field.</title>
        <authorList>
            <person name="Cho C."/>
        </authorList>
    </citation>
    <scope>NUCLEOTIDE SEQUENCE [LARGE SCALE GENOMIC DNA]</scope>
    <source>
        <strain evidence="1 2">BN130099</strain>
    </source>
</reference>
<evidence type="ECO:0000313" key="2">
    <source>
        <dbReference type="Proteomes" id="UP000325003"/>
    </source>
</evidence>
<name>A0A5B1LFN3_9ACTN</name>
<protein>
    <recommendedName>
        <fullName evidence="3">2'-5' RNA ligase family protein</fullName>
    </recommendedName>
</protein>
<proteinExistence type="predicted"/>
<gene>
    <name evidence="1" type="ORF">F0U44_11015</name>
</gene>
<organism evidence="1 2">
    <name type="scientific">Nocardioides humilatus</name>
    <dbReference type="NCBI Taxonomy" id="2607660"/>
    <lineage>
        <taxon>Bacteria</taxon>
        <taxon>Bacillati</taxon>
        <taxon>Actinomycetota</taxon>
        <taxon>Actinomycetes</taxon>
        <taxon>Propionibacteriales</taxon>
        <taxon>Nocardioidaceae</taxon>
        <taxon>Nocardioides</taxon>
    </lineage>
</organism>
<reference evidence="1 2" key="2">
    <citation type="submission" date="2019-09" db="EMBL/GenBank/DDBJ databases">
        <authorList>
            <person name="Jin C."/>
        </authorList>
    </citation>
    <scope>NUCLEOTIDE SEQUENCE [LARGE SCALE GENOMIC DNA]</scope>
    <source>
        <strain evidence="1 2">BN130099</strain>
    </source>
</reference>
<sequence length="189" mass="20754">MLIRAAIVPPEEALEELWVATRALRMVPGVDAVPTDKLDIPITSFGNLIPPDCVRLADKLRGAVEGAMGPMVWFQGLRLEENATIVLGLAGDVDPIADLARYVPEAAETLGLYVDRRRFRPQIKFASVDPEMQVAMLRPAWGAVADWTGTPWAVPGLSLLRTRWSGSQSFPEEYDLIEMAWPDQADASA</sequence>
<dbReference type="SUPFAM" id="SSF55144">
    <property type="entry name" value="LigT-like"/>
    <property type="match status" value="1"/>
</dbReference>
<keyword evidence="2" id="KW-1185">Reference proteome</keyword>